<dbReference type="Proteomes" id="UP000005388">
    <property type="component" value="Unassembled WGS sequence"/>
</dbReference>
<dbReference type="InterPro" id="IPR004399">
    <property type="entry name" value="HMP/HMP-P_kinase_dom"/>
</dbReference>
<dbReference type="GO" id="GO:0009228">
    <property type="term" value="P:thiamine biosynthetic process"/>
    <property type="evidence" value="ECO:0007669"/>
    <property type="project" value="InterPro"/>
</dbReference>
<comment type="similarity">
    <text evidence="1">Belongs to the ThiD family.</text>
</comment>
<dbReference type="InterPro" id="IPR013749">
    <property type="entry name" value="PM/HMP-P_kinase-1"/>
</dbReference>
<evidence type="ECO:0000313" key="15">
    <source>
        <dbReference type="EMBL" id="EHJ57751.1"/>
    </source>
</evidence>
<name>G5KD99_9STRE</name>
<dbReference type="GO" id="GO:0008972">
    <property type="term" value="F:phosphomethylpyrimidine kinase activity"/>
    <property type="evidence" value="ECO:0007669"/>
    <property type="project" value="InterPro"/>
</dbReference>
<keyword evidence="8" id="KW-0460">Magnesium</keyword>
<evidence type="ECO:0000256" key="13">
    <source>
        <dbReference type="ARBA" id="ARBA00049293"/>
    </source>
</evidence>
<evidence type="ECO:0000256" key="2">
    <source>
        <dbReference type="ARBA" id="ARBA00012104"/>
    </source>
</evidence>
<dbReference type="Pfam" id="PF08543">
    <property type="entry name" value="Phos_pyr_kin"/>
    <property type="match status" value="1"/>
</dbReference>
<evidence type="ECO:0000259" key="14">
    <source>
        <dbReference type="Pfam" id="PF08543"/>
    </source>
</evidence>
<dbReference type="EC" id="2.7.1.35" evidence="2"/>
<evidence type="ECO:0000256" key="11">
    <source>
        <dbReference type="ARBA" id="ARBA00042396"/>
    </source>
</evidence>
<dbReference type="RefSeq" id="WP_006740446.1">
    <property type="nucleotide sequence ID" value="NZ_AEUZ02000001.1"/>
</dbReference>
<dbReference type="GO" id="GO:0008902">
    <property type="term" value="F:hydroxymethylpyrimidine kinase activity"/>
    <property type="evidence" value="ECO:0007669"/>
    <property type="project" value="TreeGrafter"/>
</dbReference>
<evidence type="ECO:0000313" key="16">
    <source>
        <dbReference type="Proteomes" id="UP000005388"/>
    </source>
</evidence>
<evidence type="ECO:0000256" key="1">
    <source>
        <dbReference type="ARBA" id="ARBA00009879"/>
    </source>
</evidence>
<dbReference type="Gene3D" id="3.40.1190.20">
    <property type="match status" value="1"/>
</dbReference>
<gene>
    <name evidence="15" type="ORF">STRUR_1842</name>
</gene>
<dbReference type="PANTHER" id="PTHR20858:SF19">
    <property type="entry name" value="PYRIDOXINE KINASE"/>
    <property type="match status" value="1"/>
</dbReference>
<dbReference type="CDD" id="cd01169">
    <property type="entry name" value="HMPP_kinase"/>
    <property type="match status" value="1"/>
</dbReference>
<evidence type="ECO:0000256" key="9">
    <source>
        <dbReference type="ARBA" id="ARBA00042307"/>
    </source>
</evidence>
<evidence type="ECO:0000256" key="8">
    <source>
        <dbReference type="ARBA" id="ARBA00022842"/>
    </source>
</evidence>
<evidence type="ECO:0000256" key="10">
    <source>
        <dbReference type="ARBA" id="ARBA00042348"/>
    </source>
</evidence>
<evidence type="ECO:0000256" key="3">
    <source>
        <dbReference type="ARBA" id="ARBA00022679"/>
    </source>
</evidence>
<dbReference type="GO" id="GO:0008478">
    <property type="term" value="F:pyridoxal kinase activity"/>
    <property type="evidence" value="ECO:0007669"/>
    <property type="project" value="UniProtKB-EC"/>
</dbReference>
<dbReference type="PANTHER" id="PTHR20858">
    <property type="entry name" value="PHOSPHOMETHYLPYRIMIDINE KINASE"/>
    <property type="match status" value="1"/>
</dbReference>
<keyword evidence="5" id="KW-0547">Nucleotide-binding</keyword>
<evidence type="ECO:0000256" key="5">
    <source>
        <dbReference type="ARBA" id="ARBA00022741"/>
    </source>
</evidence>
<dbReference type="AlphaFoldDB" id="G5KD99"/>
<comment type="caution">
    <text evidence="15">The sequence shown here is derived from an EMBL/GenBank/DDBJ whole genome shotgun (WGS) entry which is preliminary data.</text>
</comment>
<keyword evidence="4" id="KW-0479">Metal-binding</keyword>
<dbReference type="NCBIfam" id="NF009078">
    <property type="entry name" value="PRK12413.1"/>
    <property type="match status" value="1"/>
</dbReference>
<dbReference type="GO" id="GO:0046872">
    <property type="term" value="F:metal ion binding"/>
    <property type="evidence" value="ECO:0007669"/>
    <property type="project" value="UniProtKB-KW"/>
</dbReference>
<comment type="catalytic activity">
    <reaction evidence="13">
        <text>pyridoxal + ATP = pyridoxal 5'-phosphate + ADP + H(+)</text>
        <dbReference type="Rhea" id="RHEA:10224"/>
        <dbReference type="ChEBI" id="CHEBI:15378"/>
        <dbReference type="ChEBI" id="CHEBI:17310"/>
        <dbReference type="ChEBI" id="CHEBI:30616"/>
        <dbReference type="ChEBI" id="CHEBI:456216"/>
        <dbReference type="ChEBI" id="CHEBI:597326"/>
        <dbReference type="EC" id="2.7.1.35"/>
    </reaction>
</comment>
<accession>G5KD99</accession>
<evidence type="ECO:0000256" key="7">
    <source>
        <dbReference type="ARBA" id="ARBA00022840"/>
    </source>
</evidence>
<dbReference type="GO" id="GO:0005829">
    <property type="term" value="C:cytosol"/>
    <property type="evidence" value="ECO:0007669"/>
    <property type="project" value="TreeGrafter"/>
</dbReference>
<dbReference type="eggNOG" id="COG0351">
    <property type="taxonomic scope" value="Bacteria"/>
</dbReference>
<protein>
    <recommendedName>
        <fullName evidence="2">pyridoxal kinase</fullName>
        <ecNumber evidence="2">2.7.1.35</ecNumber>
    </recommendedName>
    <alternativeName>
        <fullName evidence="10">PN/PL/PM kinase</fullName>
    </alternativeName>
    <alternativeName>
        <fullName evidence="11">Pyridoxal kinase</fullName>
    </alternativeName>
    <alternativeName>
        <fullName evidence="9">Pyridoxamine kinase</fullName>
    </alternativeName>
    <alternativeName>
        <fullName evidence="12">Vitamin B6 kinase</fullName>
    </alternativeName>
</protein>
<dbReference type="STRING" id="764291.STRUR_1842"/>
<proteinExistence type="inferred from homology"/>
<keyword evidence="3" id="KW-0808">Transferase</keyword>
<keyword evidence="16" id="KW-1185">Reference proteome</keyword>
<feature type="domain" description="Pyridoxamine kinase/Phosphomethylpyrimidine kinase" evidence="14">
    <location>
        <begin position="13"/>
        <end position="247"/>
    </location>
</feature>
<keyword evidence="6 15" id="KW-0418">Kinase</keyword>
<reference evidence="15 16" key="1">
    <citation type="journal article" date="2014" name="Int. J. Syst. Evol. Microbiol.">
        <title>Phylogenomics and the dynamic genome evolution of the genus Streptococcus.</title>
        <authorList>
            <consortium name="The Broad Institute Genome Sequencing Platform"/>
            <person name="Richards V.P."/>
            <person name="Palmer S.R."/>
            <person name="Pavinski Bitar P.D."/>
            <person name="Qin X."/>
            <person name="Weinstock G.M."/>
            <person name="Highlander S.K."/>
            <person name="Town C.D."/>
            <person name="Burne R.A."/>
            <person name="Stanhope M.J."/>
        </authorList>
    </citation>
    <scope>NUCLEOTIDE SEQUENCE [LARGE SCALE GENOMIC DNA]</scope>
    <source>
        <strain evidence="15 16">2285-97</strain>
    </source>
</reference>
<dbReference type="InterPro" id="IPR029056">
    <property type="entry name" value="Ribokinase-like"/>
</dbReference>
<dbReference type="EMBL" id="AEUZ02000001">
    <property type="protein sequence ID" value="EHJ57751.1"/>
    <property type="molecule type" value="Genomic_DNA"/>
</dbReference>
<organism evidence="15 16">
    <name type="scientific">Streptococcus urinalis 2285-97</name>
    <dbReference type="NCBI Taxonomy" id="764291"/>
    <lineage>
        <taxon>Bacteria</taxon>
        <taxon>Bacillati</taxon>
        <taxon>Bacillota</taxon>
        <taxon>Bacilli</taxon>
        <taxon>Lactobacillales</taxon>
        <taxon>Streptococcaceae</taxon>
        <taxon>Streptococcus</taxon>
    </lineage>
</organism>
<evidence type="ECO:0000256" key="12">
    <source>
        <dbReference type="ARBA" id="ARBA00042531"/>
    </source>
</evidence>
<evidence type="ECO:0000256" key="6">
    <source>
        <dbReference type="ARBA" id="ARBA00022777"/>
    </source>
</evidence>
<dbReference type="GO" id="GO:0005524">
    <property type="term" value="F:ATP binding"/>
    <property type="evidence" value="ECO:0007669"/>
    <property type="project" value="UniProtKB-KW"/>
</dbReference>
<dbReference type="SUPFAM" id="SSF53613">
    <property type="entry name" value="Ribokinase-like"/>
    <property type="match status" value="1"/>
</dbReference>
<keyword evidence="7" id="KW-0067">ATP-binding</keyword>
<sequence length="255" mass="28270">MKTELALTIAGSDIFSGGGLQADLTTFSQLGIYGMVAQTCLTTFDNDQLKIDIFSANRFLSQLNSFDKISFNGIKIGLLPSAEIINQTKSFLENQNCQNIVLDPVLVFKENNYQEIQNQKELLKSLFSNITVLTPNLKEAEILSGITIRNKTDMIDAARYLFDLGIKCVVIKGDQTISSKKAIDLYFDGENVEFLENDRLNKKSHGAGCTFSSAITALLIKGYSLLESVKIAKGLVYKTIKYGNHFGVSQYAFKK</sequence>
<evidence type="ECO:0000256" key="4">
    <source>
        <dbReference type="ARBA" id="ARBA00022723"/>
    </source>
</evidence>